<accession>A0A075AQ84</accession>
<name>A0A075AQ84_ROZAC</name>
<evidence type="ECO:0000313" key="2">
    <source>
        <dbReference type="Proteomes" id="UP000030755"/>
    </source>
</evidence>
<reference evidence="1 2" key="1">
    <citation type="journal article" date="2013" name="Curr. Biol.">
        <title>Shared signatures of parasitism and phylogenomics unite Cryptomycota and microsporidia.</title>
        <authorList>
            <person name="James T.Y."/>
            <person name="Pelin A."/>
            <person name="Bonen L."/>
            <person name="Ahrendt S."/>
            <person name="Sain D."/>
            <person name="Corradi N."/>
            <person name="Stajich J.E."/>
        </authorList>
    </citation>
    <scope>NUCLEOTIDE SEQUENCE [LARGE SCALE GENOMIC DNA]</scope>
    <source>
        <strain evidence="1 2">CSF55</strain>
    </source>
</reference>
<proteinExistence type="predicted"/>
<organism evidence="1 2">
    <name type="scientific">Rozella allomycis (strain CSF55)</name>
    <dbReference type="NCBI Taxonomy" id="988480"/>
    <lineage>
        <taxon>Eukaryota</taxon>
        <taxon>Fungi</taxon>
        <taxon>Fungi incertae sedis</taxon>
        <taxon>Cryptomycota</taxon>
        <taxon>Cryptomycota incertae sedis</taxon>
        <taxon>Rozella</taxon>
    </lineage>
</organism>
<dbReference type="Proteomes" id="UP000030755">
    <property type="component" value="Unassembled WGS sequence"/>
</dbReference>
<evidence type="ECO:0000313" key="1">
    <source>
        <dbReference type="EMBL" id="EPZ32310.1"/>
    </source>
</evidence>
<dbReference type="EMBL" id="KE561161">
    <property type="protein sequence ID" value="EPZ32310.1"/>
    <property type="molecule type" value="Genomic_DNA"/>
</dbReference>
<dbReference type="AlphaFoldDB" id="A0A075AQ84"/>
<sequence length="90" mass="10207">MSITCKERLGLLEKKLANPTTSEPHPPPTLKIEFLAARYSLYSLNICTNNKARVGIKYTAYVDKNEGSEFHLNSKYSTIQVTMRVLDQKS</sequence>
<protein>
    <submittedName>
        <fullName evidence="1">Uncharacterized protein</fullName>
    </submittedName>
</protein>
<gene>
    <name evidence="1" type="ORF">O9G_002151</name>
</gene>
<keyword evidence="2" id="KW-1185">Reference proteome</keyword>
<dbReference type="HOGENOM" id="CLU_2442104_0_0_1"/>